<dbReference type="PANTHER" id="PTHR21192:SF2">
    <property type="entry name" value="NADH DEHYDROGENASE [UBIQUINONE] 1 ALPHA SUBCOMPLEX ASSEMBLY FACTOR 3"/>
    <property type="match status" value="1"/>
</dbReference>
<evidence type="ECO:0000313" key="1">
    <source>
        <dbReference type="EMBL" id="CEG56823.1"/>
    </source>
</evidence>
<dbReference type="Proteomes" id="UP000032430">
    <property type="component" value="Chromosome I"/>
</dbReference>
<sequence length="121" mass="13562">MHINLEAAERHAVQAYSDKKIQINSIIYENSLIVSPKEIITDLSINNIEDIDAHYLDLLLKFNPELIIIGHKNTGKFPPLAIISELSQHRIGIECMSVGAACRTYNVLLSEHRIVVAGFIL</sequence>
<dbReference type="HOGENOM" id="CLU_074390_2_1_6"/>
<dbReference type="Gene3D" id="3.40.1230.10">
    <property type="entry name" value="MTH938-like"/>
    <property type="match status" value="1"/>
</dbReference>
<reference evidence="2" key="1">
    <citation type="submission" date="2014-09" db="EMBL/GenBank/DDBJ databases">
        <authorList>
            <person name="Gomez-Valero L."/>
        </authorList>
    </citation>
    <scope>NUCLEOTIDE SEQUENCE [LARGE SCALE GENOMIC DNA]</scope>
    <source>
        <strain evidence="2">ATCC700992</strain>
    </source>
</reference>
<dbReference type="STRING" id="1212491.LFA_1402"/>
<name>A0A098G2Z0_9GAMM</name>
<dbReference type="RefSeq" id="WP_045095430.1">
    <property type="nucleotide sequence ID" value="NZ_LN614827.1"/>
</dbReference>
<dbReference type="CDD" id="cd05560">
    <property type="entry name" value="Xcc1710_like"/>
    <property type="match status" value="1"/>
</dbReference>
<proteinExistence type="predicted"/>
<accession>A0A098G2Z0</accession>
<dbReference type="SUPFAM" id="SSF64076">
    <property type="entry name" value="MTH938-like"/>
    <property type="match status" value="1"/>
</dbReference>
<dbReference type="PANTHER" id="PTHR21192">
    <property type="entry name" value="NUCLEAR PROTEIN E3-3"/>
    <property type="match status" value="1"/>
</dbReference>
<keyword evidence="2" id="KW-1185">Reference proteome</keyword>
<organism evidence="1 2">
    <name type="scientific">Legionella fallonii LLAP-10</name>
    <dbReference type="NCBI Taxonomy" id="1212491"/>
    <lineage>
        <taxon>Bacteria</taxon>
        <taxon>Pseudomonadati</taxon>
        <taxon>Pseudomonadota</taxon>
        <taxon>Gammaproteobacteria</taxon>
        <taxon>Legionellales</taxon>
        <taxon>Legionellaceae</taxon>
        <taxon>Legionella</taxon>
    </lineage>
</organism>
<dbReference type="OrthoDB" id="9800373at2"/>
<dbReference type="InterPro" id="IPR007523">
    <property type="entry name" value="NDUFAF3/AAMDC"/>
</dbReference>
<protein>
    <submittedName>
        <fullName evidence="1">Uncharacterized protein</fullName>
    </submittedName>
</protein>
<dbReference type="InterPro" id="IPR036748">
    <property type="entry name" value="MTH938-like_sf"/>
</dbReference>
<dbReference type="EMBL" id="LN614827">
    <property type="protein sequence ID" value="CEG56823.1"/>
    <property type="molecule type" value="Genomic_DNA"/>
</dbReference>
<evidence type="ECO:0000313" key="2">
    <source>
        <dbReference type="Proteomes" id="UP000032430"/>
    </source>
</evidence>
<dbReference type="AlphaFoldDB" id="A0A098G2Z0"/>
<gene>
    <name evidence="1" type="ORF">LFA_1402</name>
</gene>
<dbReference type="KEGG" id="lfa:LFA_1402"/>
<dbReference type="Pfam" id="PF04430">
    <property type="entry name" value="DUF498"/>
    <property type="match status" value="1"/>
</dbReference>